<comment type="similarity">
    <text evidence="1">Belongs to the IS150/IS1296 orfA family.</text>
</comment>
<dbReference type="AlphaFoldDB" id="A0ABC9TQJ5"/>
<proteinExistence type="inferred from homology"/>
<comment type="caution">
    <text evidence="3">The sequence shown here is derived from an EMBL/GenBank/DDBJ whole genome shotgun (WGS) entry which is preliminary data.</text>
</comment>
<gene>
    <name evidence="3" type="ORF">D358_00022</name>
</gene>
<dbReference type="PANTHER" id="PTHR33795">
    <property type="entry name" value="INSERTION ELEMENT IS150 PROTEIN INSJ"/>
    <property type="match status" value="1"/>
</dbReference>
<reference evidence="3 4" key="1">
    <citation type="submission" date="2013-06" db="EMBL/GenBank/DDBJ databases">
        <authorList>
            <person name="Weinstock G."/>
            <person name="Sodergren E."/>
            <person name="Lobos E.A."/>
            <person name="Fulton L."/>
            <person name="Fulton R."/>
            <person name="Courtney L."/>
            <person name="Fronick C."/>
            <person name="O'Laughlin M."/>
            <person name="Godfrey J."/>
            <person name="Wilson R.M."/>
            <person name="Miner T."/>
            <person name="Farmer C."/>
            <person name="Delehaunty K."/>
            <person name="Cordes M."/>
            <person name="Minx P."/>
            <person name="Tomlinson C."/>
            <person name="Chen J."/>
            <person name="Wollam A."/>
            <person name="Pepin K.H."/>
            <person name="Bhonagiri V."/>
            <person name="Zhang X."/>
            <person name="Warren W."/>
            <person name="Mitreva M."/>
            <person name="Mardis E.R."/>
            <person name="Wilson R.K."/>
        </authorList>
    </citation>
    <scope>NUCLEOTIDE SEQUENCE [LARGE SCALE GENOMIC DNA]</scope>
    <source>
        <strain evidence="3 4">RP2S-4</strain>
    </source>
</reference>
<name>A0ABC9TQJ5_ENTFL</name>
<dbReference type="Gene3D" id="1.10.10.10">
    <property type="entry name" value="Winged helix-like DNA-binding domain superfamily/Winged helix DNA-binding domain"/>
    <property type="match status" value="1"/>
</dbReference>
<evidence type="ECO:0000256" key="1">
    <source>
        <dbReference type="ARBA" id="ARBA00038232"/>
    </source>
</evidence>
<dbReference type="EMBL" id="ATIR01000002">
    <property type="protein sequence ID" value="EPI12546.1"/>
    <property type="molecule type" value="Genomic_DNA"/>
</dbReference>
<dbReference type="SUPFAM" id="SSF46689">
    <property type="entry name" value="Homeodomain-like"/>
    <property type="match status" value="1"/>
</dbReference>
<accession>A0ABC9TQJ5</accession>
<dbReference type="SUPFAM" id="SSF48295">
    <property type="entry name" value="TrpR-like"/>
    <property type="match status" value="1"/>
</dbReference>
<dbReference type="Proteomes" id="UP000015750">
    <property type="component" value="Unassembled WGS sequence"/>
</dbReference>
<evidence type="ECO:0000259" key="2">
    <source>
        <dbReference type="Pfam" id="PF13518"/>
    </source>
</evidence>
<sequence length="185" mass="21826">MFIPGIELPPYCCTKNTALGGKAMVKYGPSFKRKVIEEYLLNKPSYSKLSKKFKVSQSHIYEWIRLYEDRGEQFFKWKGHQKYSRDFKLSVLHYIENTGASDIDAVIKFSLRNSGSIRRWRKEFYPELIKTKGPSILKKVHSTKENKQLTKEQQLQREIELLKIEVDYLKKLQGSEMTLPSRLKN</sequence>
<dbReference type="Pfam" id="PF13518">
    <property type="entry name" value="HTH_28"/>
    <property type="match status" value="1"/>
</dbReference>
<dbReference type="InterPro" id="IPR036388">
    <property type="entry name" value="WH-like_DNA-bd_sf"/>
</dbReference>
<dbReference type="InterPro" id="IPR055247">
    <property type="entry name" value="InsJ-like_HTH"/>
</dbReference>
<protein>
    <submittedName>
        <fullName evidence="3">Transposase</fullName>
    </submittedName>
</protein>
<dbReference type="InterPro" id="IPR009057">
    <property type="entry name" value="Homeodomain-like_sf"/>
</dbReference>
<feature type="domain" description="Insertion element IS150 protein InsJ-like helix-turn-helix" evidence="2">
    <location>
        <begin position="31"/>
        <end position="72"/>
    </location>
</feature>
<dbReference type="PANTHER" id="PTHR33795:SF1">
    <property type="entry name" value="INSERTION ELEMENT IS150 PROTEIN INSJ"/>
    <property type="match status" value="1"/>
</dbReference>
<dbReference type="InterPro" id="IPR010921">
    <property type="entry name" value="Trp_repressor/repl_initiator"/>
</dbReference>
<dbReference type="InterPro" id="IPR052057">
    <property type="entry name" value="IS150/IS1296_orfA-like"/>
</dbReference>
<evidence type="ECO:0000313" key="4">
    <source>
        <dbReference type="Proteomes" id="UP000015750"/>
    </source>
</evidence>
<organism evidence="3 4">
    <name type="scientific">Enterococcus faecalis RP2S-4</name>
    <dbReference type="NCBI Taxonomy" id="1244145"/>
    <lineage>
        <taxon>Bacteria</taxon>
        <taxon>Bacillati</taxon>
        <taxon>Bacillota</taxon>
        <taxon>Bacilli</taxon>
        <taxon>Lactobacillales</taxon>
        <taxon>Enterococcaceae</taxon>
        <taxon>Enterococcus</taxon>
    </lineage>
</organism>
<evidence type="ECO:0000313" key="3">
    <source>
        <dbReference type="EMBL" id="EPI12546.1"/>
    </source>
</evidence>